<dbReference type="AlphaFoldDB" id="A0A3M9Y6F9"/>
<dbReference type="PANTHER" id="PTHR48022:SF64">
    <property type="entry name" value="MAJOR FACILITATOR SUPERFAMILY (MFS) PROFILE DOMAIN-CONTAINING PROTEIN"/>
    <property type="match status" value="1"/>
</dbReference>
<feature type="domain" description="Major facilitator superfamily (MFS) profile" evidence="7">
    <location>
        <begin position="29"/>
        <end position="285"/>
    </location>
</feature>
<proteinExistence type="inferred from homology"/>
<keyword evidence="5 6" id="KW-0472">Membrane</keyword>
<keyword evidence="4 6" id="KW-1133">Transmembrane helix</keyword>
<keyword evidence="3 6" id="KW-0812">Transmembrane</keyword>
<evidence type="ECO:0000256" key="5">
    <source>
        <dbReference type="ARBA" id="ARBA00023136"/>
    </source>
</evidence>
<dbReference type="InterPro" id="IPR020846">
    <property type="entry name" value="MFS_dom"/>
</dbReference>
<dbReference type="InterPro" id="IPR050360">
    <property type="entry name" value="MFS_Sugar_Transporters"/>
</dbReference>
<sequence>MALQENDKEKAVSEIVVAKTIETIGQQLTRLAKETPPFYKSHSLFILHMLIIPGCLMPAVTLGFDAAIMNDFDKPRGAILRLLNAVIGLCCIVATPFISFVADRWGRRFGIFFGAVIMLIGGVIQGASINIAMFVVSRFIIDFGLVFANTYAPMLIGELAHPKDRQVITSLYQTSWYLGAILVAWTDFLFKYHCNGDDESPLADLEYREMRAVIEAEIANNTGWRSLLKTPGNRRRILVLVLLGLFSQWSGNGLVSYYLVRVLETAGINNKRHVNITNGCLMIFN</sequence>
<comment type="similarity">
    <text evidence="2">Belongs to the major facilitator superfamily. Sugar transporter (TC 2.A.1.1) family.</text>
</comment>
<gene>
    <name evidence="8" type="ORF">D7B24_008767</name>
</gene>
<dbReference type="Proteomes" id="UP000267145">
    <property type="component" value="Unassembled WGS sequence"/>
</dbReference>
<evidence type="ECO:0000256" key="2">
    <source>
        <dbReference type="ARBA" id="ARBA00010992"/>
    </source>
</evidence>
<evidence type="ECO:0000313" key="8">
    <source>
        <dbReference type="EMBL" id="RNJ55336.1"/>
    </source>
</evidence>
<comment type="caution">
    <text evidence="8">The sequence shown here is derived from an EMBL/GenBank/DDBJ whole genome shotgun (WGS) entry which is preliminary data.</text>
</comment>
<name>A0A3M9Y6F9_9PEZI</name>
<protein>
    <recommendedName>
        <fullName evidence="7">Major facilitator superfamily (MFS) profile domain-containing protein</fullName>
    </recommendedName>
</protein>
<dbReference type="InterPro" id="IPR005829">
    <property type="entry name" value="Sugar_transporter_CS"/>
</dbReference>
<dbReference type="Pfam" id="PF00083">
    <property type="entry name" value="Sugar_tr"/>
    <property type="match status" value="2"/>
</dbReference>
<dbReference type="PANTHER" id="PTHR48022">
    <property type="entry name" value="PLASTIDIC GLUCOSE TRANSPORTER 4"/>
    <property type="match status" value="1"/>
</dbReference>
<keyword evidence="9" id="KW-1185">Reference proteome</keyword>
<dbReference type="RefSeq" id="XP_028493494.1">
    <property type="nucleotide sequence ID" value="XM_028642851.1"/>
</dbReference>
<feature type="transmembrane region" description="Helical" evidence="6">
    <location>
        <begin position="131"/>
        <end position="151"/>
    </location>
</feature>
<comment type="subcellular location">
    <subcellularLocation>
        <location evidence="1">Membrane</location>
        <topology evidence="1">Multi-pass membrane protein</topology>
    </subcellularLocation>
</comment>
<dbReference type="PROSITE" id="PS50850">
    <property type="entry name" value="MFS"/>
    <property type="match status" value="1"/>
</dbReference>
<feature type="transmembrane region" description="Helical" evidence="6">
    <location>
        <begin position="79"/>
        <end position="99"/>
    </location>
</feature>
<organism evidence="8 9">
    <name type="scientific">Verticillium nonalfalfae</name>
    <dbReference type="NCBI Taxonomy" id="1051616"/>
    <lineage>
        <taxon>Eukaryota</taxon>
        <taxon>Fungi</taxon>
        <taxon>Dikarya</taxon>
        <taxon>Ascomycota</taxon>
        <taxon>Pezizomycotina</taxon>
        <taxon>Sordariomycetes</taxon>
        <taxon>Hypocreomycetidae</taxon>
        <taxon>Glomerellales</taxon>
        <taxon>Plectosphaerellaceae</taxon>
        <taxon>Verticillium</taxon>
    </lineage>
</organism>
<accession>A0A3M9Y6F9</accession>
<dbReference type="GO" id="GO:0016020">
    <property type="term" value="C:membrane"/>
    <property type="evidence" value="ECO:0007669"/>
    <property type="project" value="UniProtKB-SubCell"/>
</dbReference>
<evidence type="ECO:0000256" key="6">
    <source>
        <dbReference type="SAM" id="Phobius"/>
    </source>
</evidence>
<feature type="transmembrane region" description="Helical" evidence="6">
    <location>
        <begin position="105"/>
        <end position="124"/>
    </location>
</feature>
<dbReference type="GeneID" id="39612456"/>
<dbReference type="EMBL" id="RBVV01000080">
    <property type="protein sequence ID" value="RNJ55336.1"/>
    <property type="molecule type" value="Genomic_DNA"/>
</dbReference>
<dbReference type="GO" id="GO:0005351">
    <property type="term" value="F:carbohydrate:proton symporter activity"/>
    <property type="evidence" value="ECO:0007669"/>
    <property type="project" value="TreeGrafter"/>
</dbReference>
<feature type="transmembrane region" description="Helical" evidence="6">
    <location>
        <begin position="45"/>
        <end position="67"/>
    </location>
</feature>
<dbReference type="Gene3D" id="1.20.1250.20">
    <property type="entry name" value="MFS general substrate transporter like domains"/>
    <property type="match status" value="2"/>
</dbReference>
<evidence type="ECO:0000313" key="9">
    <source>
        <dbReference type="Proteomes" id="UP000267145"/>
    </source>
</evidence>
<evidence type="ECO:0000256" key="4">
    <source>
        <dbReference type="ARBA" id="ARBA00022989"/>
    </source>
</evidence>
<feature type="transmembrane region" description="Helical" evidence="6">
    <location>
        <begin position="171"/>
        <end position="190"/>
    </location>
</feature>
<reference evidence="8 9" key="1">
    <citation type="submission" date="2018-10" db="EMBL/GenBank/DDBJ databases">
        <title>Genome sequence of Verticillium nonalfalfae VnAa140.</title>
        <authorList>
            <person name="Stajich J.E."/>
            <person name="Kasson M.T."/>
        </authorList>
    </citation>
    <scope>NUCLEOTIDE SEQUENCE [LARGE SCALE GENOMIC DNA]</scope>
    <source>
        <strain evidence="8 9">VnAa140</strain>
    </source>
</reference>
<evidence type="ECO:0000259" key="7">
    <source>
        <dbReference type="PROSITE" id="PS50850"/>
    </source>
</evidence>
<dbReference type="SUPFAM" id="SSF103473">
    <property type="entry name" value="MFS general substrate transporter"/>
    <property type="match status" value="1"/>
</dbReference>
<dbReference type="InterPro" id="IPR005828">
    <property type="entry name" value="MFS_sugar_transport-like"/>
</dbReference>
<dbReference type="PROSITE" id="PS00216">
    <property type="entry name" value="SUGAR_TRANSPORT_1"/>
    <property type="match status" value="1"/>
</dbReference>
<evidence type="ECO:0000256" key="3">
    <source>
        <dbReference type="ARBA" id="ARBA00022692"/>
    </source>
</evidence>
<feature type="transmembrane region" description="Helical" evidence="6">
    <location>
        <begin position="237"/>
        <end position="260"/>
    </location>
</feature>
<evidence type="ECO:0000256" key="1">
    <source>
        <dbReference type="ARBA" id="ARBA00004141"/>
    </source>
</evidence>
<dbReference type="InterPro" id="IPR036259">
    <property type="entry name" value="MFS_trans_sf"/>
</dbReference>